<dbReference type="PANTHER" id="PTHR34202">
    <property type="entry name" value="UPF0548 PROTEIN"/>
    <property type="match status" value="1"/>
</dbReference>
<keyword evidence="3" id="KW-1185">Reference proteome</keyword>
<comment type="caution">
    <text evidence="2">The sequence shown here is derived from an EMBL/GenBank/DDBJ whole genome shotgun (WGS) entry which is preliminary data.</text>
</comment>
<feature type="domain" description="DUF1990" evidence="1">
    <location>
        <begin position="12"/>
        <end position="166"/>
    </location>
</feature>
<dbReference type="RefSeq" id="WP_345733727.1">
    <property type="nucleotide sequence ID" value="NZ_BAAAYN010000082.1"/>
</dbReference>
<dbReference type="EMBL" id="BAAAYN010000082">
    <property type="protein sequence ID" value="GAA3398381.1"/>
    <property type="molecule type" value="Genomic_DNA"/>
</dbReference>
<dbReference type="InterPro" id="IPR014457">
    <property type="entry name" value="UCP010260"/>
</dbReference>
<name>A0ABP6TBL0_9ACTN</name>
<evidence type="ECO:0000313" key="3">
    <source>
        <dbReference type="Proteomes" id="UP001501676"/>
    </source>
</evidence>
<evidence type="ECO:0000313" key="2">
    <source>
        <dbReference type="EMBL" id="GAA3398381.1"/>
    </source>
</evidence>
<dbReference type="Pfam" id="PF09348">
    <property type="entry name" value="DUF1990"/>
    <property type="match status" value="1"/>
</dbReference>
<accession>A0ABP6TBL0</accession>
<organism evidence="2 3">
    <name type="scientific">Cryptosporangium minutisporangium</name>
    <dbReference type="NCBI Taxonomy" id="113569"/>
    <lineage>
        <taxon>Bacteria</taxon>
        <taxon>Bacillati</taxon>
        <taxon>Actinomycetota</taxon>
        <taxon>Actinomycetes</taxon>
        <taxon>Cryptosporangiales</taxon>
        <taxon>Cryptosporangiaceae</taxon>
        <taxon>Cryptosporangium</taxon>
    </lineage>
</organism>
<gene>
    <name evidence="2" type="ORF">GCM10020369_81750</name>
</gene>
<evidence type="ECO:0000259" key="1">
    <source>
        <dbReference type="Pfam" id="PF09348"/>
    </source>
</evidence>
<proteinExistence type="predicted"/>
<dbReference type="InterPro" id="IPR018960">
    <property type="entry name" value="DUF1990"/>
</dbReference>
<sequence length="175" mass="19176">MDADAWNDVPFSYPEVGALGRGHRPPGYEHFGYRATLGGADHFATAVGDLLAGRMHERSGVRVTMTAPVLAPGVVLVQRFRVGPVVLTAPVRILDLVTDADRAALTYGTLRGHPEQGEEQFVLERPADGPVTFTITGFVRPEAWYARAGAPVSRYVQRLITHRYLSALRSREARP</sequence>
<dbReference type="Proteomes" id="UP001501676">
    <property type="component" value="Unassembled WGS sequence"/>
</dbReference>
<reference evidence="3" key="1">
    <citation type="journal article" date="2019" name="Int. J. Syst. Evol. Microbiol.">
        <title>The Global Catalogue of Microorganisms (GCM) 10K type strain sequencing project: providing services to taxonomists for standard genome sequencing and annotation.</title>
        <authorList>
            <consortium name="The Broad Institute Genomics Platform"/>
            <consortium name="The Broad Institute Genome Sequencing Center for Infectious Disease"/>
            <person name="Wu L."/>
            <person name="Ma J."/>
        </authorList>
    </citation>
    <scope>NUCLEOTIDE SEQUENCE [LARGE SCALE GENOMIC DNA]</scope>
    <source>
        <strain evidence="3">JCM 9458</strain>
    </source>
</reference>
<dbReference type="PANTHER" id="PTHR34202:SF1">
    <property type="entry name" value="UPF0548 PROTEIN"/>
    <property type="match status" value="1"/>
</dbReference>
<protein>
    <submittedName>
        <fullName evidence="2">DUF1990 domain-containing protein</fullName>
    </submittedName>
</protein>
<dbReference type="PIRSF" id="PIRSF010260">
    <property type="entry name" value="UCP010260"/>
    <property type="match status" value="1"/>
</dbReference>